<dbReference type="GeneID" id="302996101"/>
<accession>A0A4Y8V8Z7</accession>
<keyword evidence="1" id="KW-0732">Signal</keyword>
<dbReference type="Pfam" id="PF13149">
    <property type="entry name" value="Mfa_like_1"/>
    <property type="match status" value="1"/>
</dbReference>
<protein>
    <submittedName>
        <fullName evidence="2">Fimbrillin family protein</fullName>
    </submittedName>
</protein>
<evidence type="ECO:0000313" key="3">
    <source>
        <dbReference type="Proteomes" id="UP000297872"/>
    </source>
</evidence>
<evidence type="ECO:0000313" key="2">
    <source>
        <dbReference type="EMBL" id="TFH77605.1"/>
    </source>
</evidence>
<gene>
    <name evidence="2" type="ORF">EXN75_12515</name>
</gene>
<dbReference type="Gene3D" id="2.60.40.2620">
    <property type="entry name" value="Fimbrillin-like"/>
    <property type="match status" value="1"/>
</dbReference>
<proteinExistence type="predicted"/>
<dbReference type="InterPro" id="IPR025049">
    <property type="entry name" value="Mfa-like_1"/>
</dbReference>
<feature type="chain" id="PRO_5021298873" evidence="1">
    <location>
        <begin position="23"/>
        <end position="297"/>
    </location>
</feature>
<reference evidence="2 3" key="1">
    <citation type="submission" date="2019-02" db="EMBL/GenBank/DDBJ databases">
        <title>Draft Genome Sequence of the Prevotella sp. BCRC 81118, Isolated from Human Feces.</title>
        <authorList>
            <person name="Huang C.-H."/>
        </authorList>
    </citation>
    <scope>NUCLEOTIDE SEQUENCE [LARGE SCALE GENOMIC DNA]</scope>
    <source>
        <strain evidence="2 3">BCRC 81118</strain>
    </source>
</reference>
<dbReference type="OrthoDB" id="9811262at2"/>
<keyword evidence="3" id="KW-1185">Reference proteome</keyword>
<evidence type="ECO:0000256" key="1">
    <source>
        <dbReference type="SAM" id="SignalP"/>
    </source>
</evidence>
<organism evidence="2 3">
    <name type="scientific">Segatella hominis</name>
    <dbReference type="NCBI Taxonomy" id="2518605"/>
    <lineage>
        <taxon>Bacteria</taxon>
        <taxon>Pseudomonadati</taxon>
        <taxon>Bacteroidota</taxon>
        <taxon>Bacteroidia</taxon>
        <taxon>Bacteroidales</taxon>
        <taxon>Prevotellaceae</taxon>
        <taxon>Segatella</taxon>
    </lineage>
</organism>
<dbReference type="InterPro" id="IPR042278">
    <property type="entry name" value="Mfa-like_1_N"/>
</dbReference>
<dbReference type="CDD" id="cd13121">
    <property type="entry name" value="BF2867_like_C"/>
    <property type="match status" value="1"/>
</dbReference>
<dbReference type="Proteomes" id="UP000297872">
    <property type="component" value="Unassembled WGS sequence"/>
</dbReference>
<dbReference type="CDD" id="cd13120">
    <property type="entry name" value="BF2867_like_N"/>
    <property type="match status" value="1"/>
</dbReference>
<feature type="signal peptide" evidence="1">
    <location>
        <begin position="1"/>
        <end position="22"/>
    </location>
</feature>
<dbReference type="AlphaFoldDB" id="A0A4Y8V8Z7"/>
<dbReference type="RefSeq" id="WP_134844069.1">
    <property type="nucleotide sequence ID" value="NZ_SGVY01000039.1"/>
</dbReference>
<sequence>MKKMTKFFALALLAGAMVSCSTEDTAPSVQNDKVAVQFTGGISVNTRAAGVAWADGDKIGIFMTEAGKTLSADVIKEGVDNVCYQSNGSIAFSPVSGGKTVFFPIDGDVDFYSYYPQTTVNDYKVSLDVTDQTKQETIDFMYAKTEGCNKATPQVDLTFFHKLSNLILDVQPGNGLTQEDLKKMTVTVKGQNTKATFNLVDGTISGEETPADITMKTTEAGKLYEAILLPTEEASRVIEFDLKNGYDAPFVWTMPVKLEGGKRYHYTVVKLSRSAVDISGTIKSWTEAGDNNEHIAQ</sequence>
<name>A0A4Y8V8Z7_9BACT</name>
<dbReference type="PROSITE" id="PS51257">
    <property type="entry name" value="PROKAR_LIPOPROTEIN"/>
    <property type="match status" value="1"/>
</dbReference>
<dbReference type="EMBL" id="SGVY01000039">
    <property type="protein sequence ID" value="TFH77605.1"/>
    <property type="molecule type" value="Genomic_DNA"/>
</dbReference>
<dbReference type="Gene3D" id="2.60.40.2630">
    <property type="match status" value="1"/>
</dbReference>
<comment type="caution">
    <text evidence="2">The sequence shown here is derived from an EMBL/GenBank/DDBJ whole genome shotgun (WGS) entry which is preliminary data.</text>
</comment>